<proteinExistence type="predicted"/>
<dbReference type="EMBL" id="CP009706">
    <property type="protein sequence ID" value="AIU74413.1"/>
    <property type="molecule type" value="Genomic_DNA"/>
</dbReference>
<dbReference type="AlphaFoldDB" id="A0A097R6P6"/>
<dbReference type="eggNOG" id="COG4405">
    <property type="taxonomic scope" value="Bacteria"/>
</dbReference>
<dbReference type="KEGG" id="hav:AT03_19775"/>
<dbReference type="PANTHER" id="PTHR39203:SF1">
    <property type="entry name" value="CYTOPLASMIC PROTEIN"/>
    <property type="match status" value="1"/>
</dbReference>
<accession>A0A097R6P6</accession>
<sequence length="159" mass="17716">MDSEIALFWSKIVQAHPDLAGRPYHAEQFGSPGELAQQLADLIVSGDKYATCGALVEYQQQGSTIPHVGYLTIVLDGREKPVAAIETTQVSLRRFRDVDAVFAAAEGEGDKSLAYWRQAHQTFFEESLAAIDKNFTEDMWLVCEYFRLLSIAETKTAPE</sequence>
<reference evidence="2 3" key="1">
    <citation type="journal article" date="2014" name="Gut Pathog.">
        <title>Gene clusters of Hafnia alvei strain FB1 important in survival and pathogenesis: a draft genome perspective.</title>
        <authorList>
            <person name="Tan J.Y."/>
            <person name="Yin W.F."/>
            <person name="Chan K.G."/>
        </authorList>
    </citation>
    <scope>NUCLEOTIDE SEQUENCE [LARGE SCALE GENOMIC DNA]</scope>
    <source>
        <strain evidence="2 3">FB1</strain>
    </source>
</reference>
<dbReference type="PANTHER" id="PTHR39203">
    <property type="entry name" value="CYTOPLASMIC PROTEIN-RELATED"/>
    <property type="match status" value="1"/>
</dbReference>
<gene>
    <name evidence="2" type="ORF">AT03_19775</name>
</gene>
<dbReference type="InterPro" id="IPR007374">
    <property type="entry name" value="ASCH_domain"/>
</dbReference>
<dbReference type="PIRSF" id="PIRSF021320">
    <property type="entry name" value="DUF984"/>
    <property type="match status" value="1"/>
</dbReference>
<evidence type="ECO:0000313" key="2">
    <source>
        <dbReference type="EMBL" id="AIU74413.1"/>
    </source>
</evidence>
<evidence type="ECO:0000259" key="1">
    <source>
        <dbReference type="SMART" id="SM01022"/>
    </source>
</evidence>
<name>A0A097R6P6_HAFAL</name>
<feature type="domain" description="ASCH" evidence="1">
    <location>
        <begin position="27"/>
        <end position="150"/>
    </location>
</feature>
<dbReference type="RefSeq" id="WP_025798462.1">
    <property type="nucleotide sequence ID" value="NZ_CP009706.1"/>
</dbReference>
<dbReference type="Pfam" id="PF04266">
    <property type="entry name" value="ASCH"/>
    <property type="match status" value="1"/>
</dbReference>
<keyword evidence="3" id="KW-1185">Reference proteome</keyword>
<dbReference type="CDD" id="cd06553">
    <property type="entry name" value="ASCH_Ef3133_like"/>
    <property type="match status" value="1"/>
</dbReference>
<dbReference type="PATRIC" id="fig|1453496.5.peg.4073"/>
<evidence type="ECO:0000313" key="3">
    <source>
        <dbReference type="Proteomes" id="UP000029986"/>
    </source>
</evidence>
<dbReference type="SMART" id="SM01022">
    <property type="entry name" value="ASCH"/>
    <property type="match status" value="1"/>
</dbReference>
<dbReference type="SUPFAM" id="SSF88697">
    <property type="entry name" value="PUA domain-like"/>
    <property type="match status" value="1"/>
</dbReference>
<organism evidence="2 3">
    <name type="scientific">Hafnia alvei FB1</name>
    <dbReference type="NCBI Taxonomy" id="1453496"/>
    <lineage>
        <taxon>Bacteria</taxon>
        <taxon>Pseudomonadati</taxon>
        <taxon>Pseudomonadota</taxon>
        <taxon>Gammaproteobacteria</taxon>
        <taxon>Enterobacterales</taxon>
        <taxon>Hafniaceae</taxon>
        <taxon>Hafnia</taxon>
    </lineage>
</organism>
<dbReference type="InterPro" id="IPR009326">
    <property type="entry name" value="DUF984"/>
</dbReference>
<dbReference type="Proteomes" id="UP000029986">
    <property type="component" value="Chromosome"/>
</dbReference>
<dbReference type="InterPro" id="IPR015947">
    <property type="entry name" value="PUA-like_sf"/>
</dbReference>
<dbReference type="OrthoDB" id="9807542at2"/>
<dbReference type="Gene3D" id="3.10.400.10">
    <property type="entry name" value="Sulfate adenylyltransferase"/>
    <property type="match status" value="1"/>
</dbReference>
<protein>
    <submittedName>
        <fullName evidence="2">RNA-binding protein</fullName>
    </submittedName>
</protein>
<dbReference type="HOGENOM" id="CLU_102450_0_0_6"/>